<dbReference type="AlphaFoldDB" id="W8S5Z7"/>
<dbReference type="HOGENOM" id="CLU_012870_1_0_5"/>
<evidence type="ECO:0000259" key="2">
    <source>
        <dbReference type="Pfam" id="PF05170"/>
    </source>
</evidence>
<accession>W8S5Z7</accession>
<dbReference type="InterPro" id="IPR052894">
    <property type="entry name" value="AsmA-related"/>
</dbReference>
<dbReference type="EMBL" id="CP004372">
    <property type="protein sequence ID" value="AHM04271.1"/>
    <property type="molecule type" value="Genomic_DNA"/>
</dbReference>
<keyword evidence="4" id="KW-1185">Reference proteome</keyword>
<dbReference type="GO" id="GO:0005886">
    <property type="term" value="C:plasma membrane"/>
    <property type="evidence" value="ECO:0007669"/>
    <property type="project" value="TreeGrafter"/>
</dbReference>
<protein>
    <recommendedName>
        <fullName evidence="2">AsmA domain-containing protein</fullName>
    </recommendedName>
</protein>
<feature type="domain" description="AsmA" evidence="2">
    <location>
        <begin position="347"/>
        <end position="534"/>
    </location>
</feature>
<dbReference type="RefSeq" id="WP_025312075.1">
    <property type="nucleotide sequence ID" value="NZ_CP004372.1"/>
</dbReference>
<dbReference type="GO" id="GO:0090313">
    <property type="term" value="P:regulation of protein targeting to membrane"/>
    <property type="evidence" value="ECO:0007669"/>
    <property type="project" value="TreeGrafter"/>
</dbReference>
<evidence type="ECO:0000313" key="3">
    <source>
        <dbReference type="EMBL" id="AHM04271.1"/>
    </source>
</evidence>
<dbReference type="STRING" id="1294273.roselon_01912"/>
<dbReference type="InterPro" id="IPR007844">
    <property type="entry name" value="AsmA"/>
</dbReference>
<dbReference type="Proteomes" id="UP000019593">
    <property type="component" value="Chromosome"/>
</dbReference>
<keyword evidence="1" id="KW-0175">Coiled coil</keyword>
<dbReference type="OrthoDB" id="5439561at2"/>
<dbReference type="eggNOG" id="COG2982">
    <property type="taxonomic scope" value="Bacteria"/>
</dbReference>
<dbReference type="PANTHER" id="PTHR30441:SF4">
    <property type="entry name" value="PROTEIN ASMA"/>
    <property type="match status" value="1"/>
</dbReference>
<name>W8S5Z7_9RHOB</name>
<gene>
    <name evidence="3" type="ORF">roselon_01912</name>
</gene>
<dbReference type="PANTHER" id="PTHR30441">
    <property type="entry name" value="DUF748 DOMAIN-CONTAINING PROTEIN"/>
    <property type="match status" value="1"/>
</dbReference>
<dbReference type="Pfam" id="PF05170">
    <property type="entry name" value="AsmA"/>
    <property type="match status" value="2"/>
</dbReference>
<evidence type="ECO:0000256" key="1">
    <source>
        <dbReference type="SAM" id="Coils"/>
    </source>
</evidence>
<feature type="domain" description="AsmA" evidence="2">
    <location>
        <begin position="11"/>
        <end position="215"/>
    </location>
</feature>
<reference evidence="3 4" key="1">
    <citation type="submission" date="2013-03" db="EMBL/GenBank/DDBJ databases">
        <authorList>
            <person name="Fiebig A."/>
            <person name="Goeker M."/>
            <person name="Klenk H.-P.P."/>
        </authorList>
    </citation>
    <scope>NUCLEOTIDE SEQUENCE [LARGE SCALE GENOMIC DNA]</scope>
    <source>
        <strain evidence="4">DSM 19469</strain>
    </source>
</reference>
<evidence type="ECO:0000313" key="4">
    <source>
        <dbReference type="Proteomes" id="UP000019593"/>
    </source>
</evidence>
<organism evidence="3 4">
    <name type="scientific">Roseicyclus elongatus DSM 19469</name>
    <dbReference type="NCBI Taxonomy" id="1294273"/>
    <lineage>
        <taxon>Bacteria</taxon>
        <taxon>Pseudomonadati</taxon>
        <taxon>Pseudomonadota</taxon>
        <taxon>Alphaproteobacteria</taxon>
        <taxon>Rhodobacterales</taxon>
        <taxon>Roseobacteraceae</taxon>
        <taxon>Roseicyclus</taxon>
    </lineage>
</organism>
<proteinExistence type="predicted"/>
<feature type="coiled-coil region" evidence="1">
    <location>
        <begin position="599"/>
        <end position="636"/>
    </location>
</feature>
<dbReference type="KEGG" id="red:roselon_01912"/>
<sequence length="685" mass="70808">MRWIIRAVVGIMAVALLGAATLFILPAERIASVATDRIATATGREVAITGPVRPTLWPHLGIRAEGVRVGNPDWVAAGPLIAADALHVGVAWNSLFSGRITLEEAELIGPDIVLMRDASGLVSWDFGADSAEEGPEGQTMAEGADASGGLASIGFDRATITQGRVRWIDEAAGQDITVSDLSATVSLPQGAARASLVASADVNGAALSVEATVDGLTGLLAGQVRNATLALEWPGGAAGFEGVVATTPALAGAISLDATDMAPLLGLAGVAAPDVPAGLGRNRIAASGQVTVTEEGSAHLRDGRIRLDENEIAANLDMLPGDDRPMIRGRLAADRLALAGLAGGGGASRGDAGGGNGGWSRDPIDVSGLFAADAEVSVVVGALDLGHAMLEPVELNATLTRGRLVLDIARVAAFGGQLAGQFVVNGRGGLSVGGDLLLANVQLNPLLVNFAEWDRLEGSGSASLEFLGVGNDLAAIMDGLEGQGDLAFGAGAIRGFDLAGVIRNLDTSYQGEGQRTVYDRIEANFTIAGGILDNDDLLLDAPWGEVRGAGRVDLGAQTLDYRVIPGVLRDEAGVAGVQVPVLISGPWSGPRIRPDLEYLAQQELEEQRALLEAEAQERLEAEQARLEEEARNRANEALGLDIQEGDGRAEIEAQVEERINEQIGEQLLRLFGGAPAEEPVEQGVE</sequence>